<dbReference type="Proteomes" id="UP000000305">
    <property type="component" value="Unassembled WGS sequence"/>
</dbReference>
<organism evidence="2 3">
    <name type="scientific">Daphnia pulex</name>
    <name type="common">Water flea</name>
    <dbReference type="NCBI Taxonomy" id="6669"/>
    <lineage>
        <taxon>Eukaryota</taxon>
        <taxon>Metazoa</taxon>
        <taxon>Ecdysozoa</taxon>
        <taxon>Arthropoda</taxon>
        <taxon>Crustacea</taxon>
        <taxon>Branchiopoda</taxon>
        <taxon>Diplostraca</taxon>
        <taxon>Cladocera</taxon>
        <taxon>Anomopoda</taxon>
        <taxon>Daphniidae</taxon>
        <taxon>Daphnia</taxon>
    </lineage>
</organism>
<dbReference type="InParanoid" id="E9G9S5"/>
<keyword evidence="3" id="KW-1185">Reference proteome</keyword>
<feature type="compositionally biased region" description="Polar residues" evidence="1">
    <location>
        <begin position="69"/>
        <end position="80"/>
    </location>
</feature>
<feature type="region of interest" description="Disordered" evidence="1">
    <location>
        <begin position="60"/>
        <end position="80"/>
    </location>
</feature>
<dbReference type="OrthoDB" id="10062814at2759"/>
<feature type="compositionally biased region" description="Polar residues" evidence="1">
    <location>
        <begin position="117"/>
        <end position="126"/>
    </location>
</feature>
<reference evidence="2 3" key="1">
    <citation type="journal article" date="2011" name="Science">
        <title>The ecoresponsive genome of Daphnia pulex.</title>
        <authorList>
            <person name="Colbourne J.K."/>
            <person name="Pfrender M.E."/>
            <person name="Gilbert D."/>
            <person name="Thomas W.K."/>
            <person name="Tucker A."/>
            <person name="Oakley T.H."/>
            <person name="Tokishita S."/>
            <person name="Aerts A."/>
            <person name="Arnold G.J."/>
            <person name="Basu M.K."/>
            <person name="Bauer D.J."/>
            <person name="Caceres C.E."/>
            <person name="Carmel L."/>
            <person name="Casola C."/>
            <person name="Choi J.H."/>
            <person name="Detter J.C."/>
            <person name="Dong Q."/>
            <person name="Dusheyko S."/>
            <person name="Eads B.D."/>
            <person name="Frohlich T."/>
            <person name="Geiler-Samerotte K.A."/>
            <person name="Gerlach D."/>
            <person name="Hatcher P."/>
            <person name="Jogdeo S."/>
            <person name="Krijgsveld J."/>
            <person name="Kriventseva E.V."/>
            <person name="Kultz D."/>
            <person name="Laforsch C."/>
            <person name="Lindquist E."/>
            <person name="Lopez J."/>
            <person name="Manak J.R."/>
            <person name="Muller J."/>
            <person name="Pangilinan J."/>
            <person name="Patwardhan R.P."/>
            <person name="Pitluck S."/>
            <person name="Pritham E.J."/>
            <person name="Rechtsteiner A."/>
            <person name="Rho M."/>
            <person name="Rogozin I.B."/>
            <person name="Sakarya O."/>
            <person name="Salamov A."/>
            <person name="Schaack S."/>
            <person name="Shapiro H."/>
            <person name="Shiga Y."/>
            <person name="Skalitzky C."/>
            <person name="Smith Z."/>
            <person name="Souvorov A."/>
            <person name="Sung W."/>
            <person name="Tang Z."/>
            <person name="Tsuchiya D."/>
            <person name="Tu H."/>
            <person name="Vos H."/>
            <person name="Wang M."/>
            <person name="Wolf Y.I."/>
            <person name="Yamagata H."/>
            <person name="Yamada T."/>
            <person name="Ye Y."/>
            <person name="Shaw J.R."/>
            <person name="Andrews J."/>
            <person name="Crease T.J."/>
            <person name="Tang H."/>
            <person name="Lucas S.M."/>
            <person name="Robertson H.M."/>
            <person name="Bork P."/>
            <person name="Koonin E.V."/>
            <person name="Zdobnov E.M."/>
            <person name="Grigoriev I.V."/>
            <person name="Lynch M."/>
            <person name="Boore J.L."/>
        </authorList>
    </citation>
    <scope>NUCLEOTIDE SEQUENCE [LARGE SCALE GENOMIC DNA]</scope>
</reference>
<evidence type="ECO:0000256" key="1">
    <source>
        <dbReference type="SAM" id="MobiDB-lite"/>
    </source>
</evidence>
<protein>
    <submittedName>
        <fullName evidence="2">Uncharacterized protein</fullName>
    </submittedName>
</protein>
<dbReference type="EMBL" id="GL732536">
    <property type="protein sequence ID" value="EFX83835.1"/>
    <property type="molecule type" value="Genomic_DNA"/>
</dbReference>
<dbReference type="HOGENOM" id="CLU_1983780_0_0_1"/>
<sequence length="126" mass="14568">MKKTQNIQQADIELLQEEFAKGNILTNNQQRGIEQYQEVVANLEMTKHFLETFDKHKLQTRDKEMGHSVSRTSKDIQTTSTSLLSPDIVAVQRDEIQRLKKLLDEATKKEEDHKNKSPSINSTEVM</sequence>
<feature type="compositionally biased region" description="Basic and acidic residues" evidence="1">
    <location>
        <begin position="104"/>
        <end position="115"/>
    </location>
</feature>
<proteinExistence type="predicted"/>
<dbReference type="KEGG" id="dpx:DAPPUDRAFT_239656"/>
<dbReference type="AlphaFoldDB" id="E9G9S5"/>
<name>E9G9S5_DAPPU</name>
<evidence type="ECO:0000313" key="3">
    <source>
        <dbReference type="Proteomes" id="UP000000305"/>
    </source>
</evidence>
<gene>
    <name evidence="2" type="ORF">DAPPUDRAFT_239656</name>
</gene>
<evidence type="ECO:0000313" key="2">
    <source>
        <dbReference type="EMBL" id="EFX83835.1"/>
    </source>
</evidence>
<accession>E9G9S5</accession>
<feature type="region of interest" description="Disordered" evidence="1">
    <location>
        <begin position="104"/>
        <end position="126"/>
    </location>
</feature>